<accession>A0A3S0R5V2</accession>
<name>A0A3S0R5V2_9GAMM</name>
<keyword evidence="5" id="KW-0808">Transferase</keyword>
<evidence type="ECO:0000313" key="12">
    <source>
        <dbReference type="Proteomes" id="UP000274358"/>
    </source>
</evidence>
<dbReference type="SMART" id="SM00387">
    <property type="entry name" value="HATPase_c"/>
    <property type="match status" value="1"/>
</dbReference>
<dbReference type="InterPro" id="IPR003594">
    <property type="entry name" value="HATPase_dom"/>
</dbReference>
<dbReference type="SMART" id="SM00388">
    <property type="entry name" value="HisKA"/>
    <property type="match status" value="1"/>
</dbReference>
<evidence type="ECO:0000256" key="3">
    <source>
        <dbReference type="ARBA" id="ARBA00012438"/>
    </source>
</evidence>
<dbReference type="PANTHER" id="PTHR44936">
    <property type="entry name" value="SENSOR PROTEIN CREC"/>
    <property type="match status" value="1"/>
</dbReference>
<dbReference type="AlphaFoldDB" id="A0A3S0R5V2"/>
<dbReference type="Proteomes" id="UP000274358">
    <property type="component" value="Unassembled WGS sequence"/>
</dbReference>
<evidence type="ECO:0000256" key="9">
    <source>
        <dbReference type="SAM" id="Phobius"/>
    </source>
</evidence>
<keyword evidence="6" id="KW-0547">Nucleotide-binding</keyword>
<keyword evidence="8" id="KW-0067">ATP-binding</keyword>
<keyword evidence="7 11" id="KW-0418">Kinase</keyword>
<organism evidence="11 12">
    <name type="scientific">Dyella choica</name>
    <dbReference type="NCBI Taxonomy" id="1927959"/>
    <lineage>
        <taxon>Bacteria</taxon>
        <taxon>Pseudomonadati</taxon>
        <taxon>Pseudomonadota</taxon>
        <taxon>Gammaproteobacteria</taxon>
        <taxon>Lysobacterales</taxon>
        <taxon>Rhodanobacteraceae</taxon>
        <taxon>Dyella</taxon>
    </lineage>
</organism>
<dbReference type="GO" id="GO:0000155">
    <property type="term" value="F:phosphorelay sensor kinase activity"/>
    <property type="evidence" value="ECO:0007669"/>
    <property type="project" value="InterPro"/>
</dbReference>
<dbReference type="Gene3D" id="1.10.287.130">
    <property type="match status" value="1"/>
</dbReference>
<evidence type="ECO:0000256" key="8">
    <source>
        <dbReference type="ARBA" id="ARBA00022840"/>
    </source>
</evidence>
<dbReference type="CDD" id="cd00082">
    <property type="entry name" value="HisKA"/>
    <property type="match status" value="1"/>
</dbReference>
<dbReference type="GO" id="GO:0005524">
    <property type="term" value="F:ATP binding"/>
    <property type="evidence" value="ECO:0007669"/>
    <property type="project" value="UniProtKB-KW"/>
</dbReference>
<keyword evidence="12" id="KW-1185">Reference proteome</keyword>
<dbReference type="SUPFAM" id="SSF55874">
    <property type="entry name" value="ATPase domain of HSP90 chaperone/DNA topoisomerase II/histidine kinase"/>
    <property type="match status" value="1"/>
</dbReference>
<gene>
    <name evidence="11" type="ORF">EKH80_03555</name>
</gene>
<dbReference type="InterPro" id="IPR005467">
    <property type="entry name" value="His_kinase_dom"/>
</dbReference>
<evidence type="ECO:0000256" key="6">
    <source>
        <dbReference type="ARBA" id="ARBA00022741"/>
    </source>
</evidence>
<dbReference type="EC" id="2.7.13.3" evidence="3"/>
<dbReference type="SUPFAM" id="SSF47384">
    <property type="entry name" value="Homodimeric domain of signal transducing histidine kinase"/>
    <property type="match status" value="1"/>
</dbReference>
<reference evidence="11 12" key="1">
    <citation type="submission" date="2018-12" db="EMBL/GenBank/DDBJ databases">
        <title>Dyella dinghuensis sp. nov. DHOA06 and Dyella choica sp. nov. 4M-K27, isolated from forest soil.</title>
        <authorList>
            <person name="Qiu L.-H."/>
            <person name="Gao Z.-H."/>
        </authorList>
    </citation>
    <scope>NUCLEOTIDE SEQUENCE [LARGE SCALE GENOMIC DNA]</scope>
    <source>
        <strain evidence="11 12">4M-K27</strain>
    </source>
</reference>
<evidence type="ECO:0000256" key="4">
    <source>
        <dbReference type="ARBA" id="ARBA00022475"/>
    </source>
</evidence>
<evidence type="ECO:0000256" key="5">
    <source>
        <dbReference type="ARBA" id="ARBA00022679"/>
    </source>
</evidence>
<dbReference type="InterPro" id="IPR036890">
    <property type="entry name" value="HATPase_C_sf"/>
</dbReference>
<keyword evidence="9" id="KW-1133">Transmembrane helix</keyword>
<feature type="transmembrane region" description="Helical" evidence="9">
    <location>
        <begin position="7"/>
        <end position="27"/>
    </location>
</feature>
<dbReference type="RefSeq" id="WP_126683347.1">
    <property type="nucleotide sequence ID" value="NZ_RYYV01000002.1"/>
</dbReference>
<evidence type="ECO:0000256" key="2">
    <source>
        <dbReference type="ARBA" id="ARBA00004651"/>
    </source>
</evidence>
<feature type="transmembrane region" description="Helical" evidence="9">
    <location>
        <begin position="136"/>
        <end position="159"/>
    </location>
</feature>
<dbReference type="EMBL" id="RYYV01000002">
    <property type="protein sequence ID" value="RUL78890.1"/>
    <property type="molecule type" value="Genomic_DNA"/>
</dbReference>
<sequence>MKLRRLFVGRLIILIGLVSALNGYAIYRLYNWGLDDSSEFYLWKDAQQASTYYESTGRLPASDSFRQYFIDAKALPSRYTQALPKTRWTTGEVVTVEIGQEFLYIMPFDLARGHGPAFVVHRFLPEDDAGHTGPSLTMVGLILLLLSLPIVGAVAIEMFRSVAGPIERLTAWAKTLSSQPTATPRKVPALPIEELDVLAAQLQGAMDELALTHQREQYFLQALSHELRTPLAVTGATLDLIDRKGGDTLAPWRNQLDRIRRAHGDMRAMTEALLWLWRDRGDDLPLVPVPMLPLVEGAWRDVRSRAPEREFNLQLDIAADLTIRSIPVLLQITMHNLLRNALEHGAPGIVRISADAGSFHISNVIGMDEPSDSGVPGFGVGLHLVERIASRMGWKVKVAKTDDLFHVHVIRADDGNQDMATRLRST</sequence>
<proteinExistence type="predicted"/>
<comment type="catalytic activity">
    <reaction evidence="1">
        <text>ATP + protein L-histidine = ADP + protein N-phospho-L-histidine.</text>
        <dbReference type="EC" id="2.7.13.3"/>
    </reaction>
</comment>
<dbReference type="Pfam" id="PF00512">
    <property type="entry name" value="HisKA"/>
    <property type="match status" value="1"/>
</dbReference>
<evidence type="ECO:0000256" key="1">
    <source>
        <dbReference type="ARBA" id="ARBA00000085"/>
    </source>
</evidence>
<keyword evidence="9" id="KW-0472">Membrane</keyword>
<comment type="caution">
    <text evidence="11">The sequence shown here is derived from an EMBL/GenBank/DDBJ whole genome shotgun (WGS) entry which is preliminary data.</text>
</comment>
<feature type="domain" description="Histidine kinase" evidence="10">
    <location>
        <begin position="222"/>
        <end position="398"/>
    </location>
</feature>
<keyword evidence="9" id="KW-0812">Transmembrane</keyword>
<dbReference type="InterPro" id="IPR036097">
    <property type="entry name" value="HisK_dim/P_sf"/>
</dbReference>
<dbReference type="InterPro" id="IPR050980">
    <property type="entry name" value="2C_sensor_his_kinase"/>
</dbReference>
<dbReference type="InterPro" id="IPR003661">
    <property type="entry name" value="HisK_dim/P_dom"/>
</dbReference>
<protein>
    <recommendedName>
        <fullName evidence="3">histidine kinase</fullName>
        <ecNumber evidence="3">2.7.13.3</ecNumber>
    </recommendedName>
</protein>
<evidence type="ECO:0000256" key="7">
    <source>
        <dbReference type="ARBA" id="ARBA00022777"/>
    </source>
</evidence>
<evidence type="ECO:0000313" key="11">
    <source>
        <dbReference type="EMBL" id="RUL78890.1"/>
    </source>
</evidence>
<dbReference type="Gene3D" id="3.30.565.10">
    <property type="entry name" value="Histidine kinase-like ATPase, C-terminal domain"/>
    <property type="match status" value="1"/>
</dbReference>
<dbReference type="GO" id="GO:0005886">
    <property type="term" value="C:plasma membrane"/>
    <property type="evidence" value="ECO:0007669"/>
    <property type="project" value="UniProtKB-SubCell"/>
</dbReference>
<dbReference type="OrthoDB" id="9121563at2"/>
<evidence type="ECO:0000259" key="10">
    <source>
        <dbReference type="PROSITE" id="PS50109"/>
    </source>
</evidence>
<dbReference type="PANTHER" id="PTHR44936:SF10">
    <property type="entry name" value="SENSOR PROTEIN RSTB"/>
    <property type="match status" value="1"/>
</dbReference>
<dbReference type="PROSITE" id="PS50109">
    <property type="entry name" value="HIS_KIN"/>
    <property type="match status" value="1"/>
</dbReference>
<keyword evidence="4" id="KW-1003">Cell membrane</keyword>
<comment type="subcellular location">
    <subcellularLocation>
        <location evidence="2">Cell membrane</location>
        <topology evidence="2">Multi-pass membrane protein</topology>
    </subcellularLocation>
</comment>